<dbReference type="InterPro" id="IPR008979">
    <property type="entry name" value="Galactose-bd-like_sf"/>
</dbReference>
<keyword evidence="2" id="KW-1015">Disulfide bond</keyword>
<dbReference type="PROSITE" id="PS51175">
    <property type="entry name" value="CBM6"/>
    <property type="match status" value="2"/>
</dbReference>
<accession>A0ABS5NPK7</accession>
<dbReference type="InterPro" id="IPR022038">
    <property type="entry name" value="Ig-like_bact"/>
</dbReference>
<dbReference type="InterPro" id="IPR006584">
    <property type="entry name" value="Cellulose-bd_IV"/>
</dbReference>
<evidence type="ECO:0000313" key="6">
    <source>
        <dbReference type="Proteomes" id="UP000681027"/>
    </source>
</evidence>
<dbReference type="RefSeq" id="WP_213101138.1">
    <property type="nucleotide sequence ID" value="NZ_JAGYPM010000001.1"/>
</dbReference>
<dbReference type="SUPFAM" id="SSF56300">
    <property type="entry name" value="Metallo-dependent phosphatases"/>
    <property type="match status" value="1"/>
</dbReference>
<dbReference type="SMART" id="SM00606">
    <property type="entry name" value="CBD_IV"/>
    <property type="match status" value="1"/>
</dbReference>
<reference evidence="5 6" key="1">
    <citation type="submission" date="2021-05" db="EMBL/GenBank/DDBJ databases">
        <title>Novel Bacillus species.</title>
        <authorList>
            <person name="Liu G."/>
        </authorList>
    </citation>
    <scope>NUCLEOTIDE SEQUENCE [LARGE SCALE GENOMIC DNA]</scope>
    <source>
        <strain evidence="5 6">FJAT-49705</strain>
    </source>
</reference>
<sequence length="1068" mass="115574">MLFLKRLKKPFLSLMLLNVALAGVVGSTAAESSAAVTENTTEDPIFSFMSMSDTHTNTGKTAKAVTDAKNNNASAIVLNGDITERGDSGEYDAIKNAIDSVKDHPPVYYTIGNHEYDWQSDYNVAKNRFIEKAEIPEKKVYYHREIQDYDFIFLGYDTKPSYYAYMSDEQLAWLESTLAANAEPDKPIFVFMHEPIHQTVSKSYSSNGYYQRTAQDQEFRKILEKYPQVILTTGHLHDDIKIQGNMYADKFTALRDGAVLNSQAMMFDVYKDKVHIKGRDVTTQKTIWEGTMSLHPNTTGMYEAEDSVFANATSGDDINPSGGKYVNMNHGSAYIESLKVDGGASGGNKILKIRYATDAANATKGIYVNGAKVQTLSLPTTGSMSSYNELAVPVELNPGPNNKIVIQSDGDAAGVNIDKSQIMDSKDPKNMWGFNGNGNDSIKNGLNATLHGSAAYDKTDKMEGSASLSLNGADGNYASTDLVSNKKNNVTLTAWVKWNGATSGSQQILSNGDGLTNGYSIMLDHDQGDKVSIAINGQTILGSQTALTVGQWTNITAARRNGTWELYINGKSTPVTNNTTDPSTPTTGTYIGADSRGQQSFNGRIDAVRVYNQALSTDQIMAIANETSNVKLQSIEITKLPTKLNYLLGDWLNIDGLVVTGTYSDGTTKVENVTDDNITGFNSSTLKEGAPITVTLGGKTASYNVNILDVMPGSASVPGRIEGENYNSKKTDSVFRNFPNYDGGPAWVVTAIEKGEWMEYNVDVAKSGFYQVNYRVATWRPAEVEFQVDGVPQTSTPFSTGSWKYGTFSSDTVKLSEGSHKIRLNANTGFWRLNWFELTEVQEKKLSSITAPADIDAAIGTAKTAEALGLPAKVALVTDGGNVDASVNWDVNSASYDPTSTTAQTFTVTGKVTLPIGVANPNSVPLTTSIRVTVNRIPVGTAAVTASSIYNASFTPDKVFDGIGQAVNGEWASKGEKNPWIQVNWTTNQTFNKIIFHDRPNTTDWAPGGTLTFSDGSTLTVSGIPNDGSAYSVTFPDKTVTWVKFQVSGGSGSNVGLSEMKILAPVDK</sequence>
<proteinExistence type="predicted"/>
<dbReference type="Gene3D" id="3.60.21.10">
    <property type="match status" value="1"/>
</dbReference>
<protein>
    <submittedName>
        <fullName evidence="5">Carbohydrate-binding protein</fullName>
    </submittedName>
</protein>
<dbReference type="Pfam" id="PF00149">
    <property type="entry name" value="Metallophos"/>
    <property type="match status" value="1"/>
</dbReference>
<dbReference type="InterPro" id="IPR004843">
    <property type="entry name" value="Calcineurin-like_PHP"/>
</dbReference>
<dbReference type="InterPro" id="IPR051918">
    <property type="entry name" value="STPP_CPPED1"/>
</dbReference>
<evidence type="ECO:0000256" key="1">
    <source>
        <dbReference type="ARBA" id="ARBA00022729"/>
    </source>
</evidence>
<dbReference type="SMART" id="SM00560">
    <property type="entry name" value="LamGL"/>
    <property type="match status" value="1"/>
</dbReference>
<dbReference type="Gene3D" id="2.60.120.200">
    <property type="match status" value="1"/>
</dbReference>
<dbReference type="InterPro" id="IPR055826">
    <property type="entry name" value="DUF7402"/>
</dbReference>
<dbReference type="EMBL" id="JAGYPM010000001">
    <property type="protein sequence ID" value="MBS4189735.1"/>
    <property type="molecule type" value="Genomic_DNA"/>
</dbReference>
<dbReference type="Gene3D" id="2.60.40.3630">
    <property type="match status" value="1"/>
</dbReference>
<dbReference type="PANTHER" id="PTHR43143">
    <property type="entry name" value="METALLOPHOSPHOESTERASE, CALCINEURIN SUPERFAMILY"/>
    <property type="match status" value="1"/>
</dbReference>
<dbReference type="InterPro" id="IPR006558">
    <property type="entry name" value="LamG-like"/>
</dbReference>
<dbReference type="Gene3D" id="2.60.120.260">
    <property type="entry name" value="Galactose-binding domain-like"/>
    <property type="match status" value="3"/>
</dbReference>
<dbReference type="InterPro" id="IPR013320">
    <property type="entry name" value="ConA-like_dom_sf"/>
</dbReference>
<keyword evidence="6" id="KW-1185">Reference proteome</keyword>
<feature type="domain" description="CBM6" evidence="4">
    <location>
        <begin position="719"/>
        <end position="839"/>
    </location>
</feature>
<comment type="caution">
    <text evidence="5">The sequence shown here is derived from an EMBL/GenBank/DDBJ whole genome shotgun (WGS) entry which is preliminary data.</text>
</comment>
<dbReference type="Pfam" id="PF07523">
    <property type="entry name" value="Big_3"/>
    <property type="match status" value="1"/>
</dbReference>
<organism evidence="5 6">
    <name type="scientific">Cytobacillus citreus</name>
    <dbReference type="NCBI Taxonomy" id="2833586"/>
    <lineage>
        <taxon>Bacteria</taxon>
        <taxon>Bacillati</taxon>
        <taxon>Bacillota</taxon>
        <taxon>Bacilli</taxon>
        <taxon>Bacillales</taxon>
        <taxon>Bacillaceae</taxon>
        <taxon>Cytobacillus</taxon>
    </lineage>
</organism>
<keyword evidence="1 3" id="KW-0732">Signal</keyword>
<dbReference type="CDD" id="cd04080">
    <property type="entry name" value="CBM6_cellulase-like"/>
    <property type="match status" value="1"/>
</dbReference>
<evidence type="ECO:0000313" key="5">
    <source>
        <dbReference type="EMBL" id="MBS4189735.1"/>
    </source>
</evidence>
<dbReference type="Pfam" id="PF13385">
    <property type="entry name" value="Laminin_G_3"/>
    <property type="match status" value="1"/>
</dbReference>
<dbReference type="SUPFAM" id="SSF49785">
    <property type="entry name" value="Galactose-binding domain-like"/>
    <property type="match status" value="3"/>
</dbReference>
<dbReference type="SUPFAM" id="SSF49899">
    <property type="entry name" value="Concanavalin A-like lectins/glucanases"/>
    <property type="match status" value="1"/>
</dbReference>
<dbReference type="Pfam" id="PF24135">
    <property type="entry name" value="DUF7402"/>
    <property type="match status" value="1"/>
</dbReference>
<dbReference type="InterPro" id="IPR029052">
    <property type="entry name" value="Metallo-depent_PP-like"/>
</dbReference>
<feature type="signal peptide" evidence="3">
    <location>
        <begin position="1"/>
        <end position="22"/>
    </location>
</feature>
<name>A0ABS5NPK7_9BACI</name>
<feature type="chain" id="PRO_5045328236" evidence="3">
    <location>
        <begin position="23"/>
        <end position="1068"/>
    </location>
</feature>
<dbReference type="InterPro" id="IPR005084">
    <property type="entry name" value="CBM6"/>
</dbReference>
<feature type="domain" description="CBM6" evidence="4">
    <location>
        <begin position="300"/>
        <end position="423"/>
    </location>
</feature>
<gene>
    <name evidence="5" type="ORF">KHA94_05875</name>
</gene>
<dbReference type="Proteomes" id="UP000681027">
    <property type="component" value="Unassembled WGS sequence"/>
</dbReference>
<dbReference type="PANTHER" id="PTHR43143:SF1">
    <property type="entry name" value="SERINE_THREONINE-PROTEIN PHOSPHATASE CPPED1"/>
    <property type="match status" value="1"/>
</dbReference>
<evidence type="ECO:0000259" key="4">
    <source>
        <dbReference type="PROSITE" id="PS51175"/>
    </source>
</evidence>
<evidence type="ECO:0000256" key="3">
    <source>
        <dbReference type="SAM" id="SignalP"/>
    </source>
</evidence>
<evidence type="ECO:0000256" key="2">
    <source>
        <dbReference type="ARBA" id="ARBA00023157"/>
    </source>
</evidence>
<dbReference type="Pfam" id="PF03422">
    <property type="entry name" value="CBM_6"/>
    <property type="match status" value="1"/>
</dbReference>